<accession>A0AAW9PVY6</accession>
<dbReference type="EMBL" id="JAZBJZ010000029">
    <property type="protein sequence ID" value="MEE3716966.1"/>
    <property type="molecule type" value="Genomic_DNA"/>
</dbReference>
<dbReference type="Pfam" id="PF23856">
    <property type="entry name" value="DUF7219"/>
    <property type="match status" value="1"/>
</dbReference>
<evidence type="ECO:0000313" key="1">
    <source>
        <dbReference type="EMBL" id="MEE3716966.1"/>
    </source>
</evidence>
<proteinExistence type="predicted"/>
<sequence>MMNKSDFMNPRSRFYGEFTPQNLMFDANLQEFAHRVSIVTALTTGGKLMPEEAYSQIKKLWHELKNSKRELGIGKKPTEGTQGMEN</sequence>
<evidence type="ECO:0008006" key="3">
    <source>
        <dbReference type="Google" id="ProtNLM"/>
    </source>
</evidence>
<reference evidence="1" key="1">
    <citation type="submission" date="2024-01" db="EMBL/GenBank/DDBJ databases">
        <title>Bank of Algae and Cyanobacteria of the Azores (BACA) strain genomes.</title>
        <authorList>
            <person name="Luz R."/>
            <person name="Cordeiro R."/>
            <person name="Fonseca A."/>
            <person name="Goncalves V."/>
        </authorList>
    </citation>
    <scope>NUCLEOTIDE SEQUENCE</scope>
    <source>
        <strain evidence="1">BACA0141</strain>
    </source>
</reference>
<comment type="caution">
    <text evidence="1">The sequence shown here is derived from an EMBL/GenBank/DDBJ whole genome shotgun (WGS) entry which is preliminary data.</text>
</comment>
<organism evidence="1 2">
    <name type="scientific">Tumidithrix elongata BACA0141</name>
    <dbReference type="NCBI Taxonomy" id="2716417"/>
    <lineage>
        <taxon>Bacteria</taxon>
        <taxon>Bacillati</taxon>
        <taxon>Cyanobacteriota</taxon>
        <taxon>Cyanophyceae</taxon>
        <taxon>Pseudanabaenales</taxon>
        <taxon>Pseudanabaenaceae</taxon>
        <taxon>Tumidithrix</taxon>
        <taxon>Tumidithrix elongata</taxon>
    </lineage>
</organism>
<dbReference type="AlphaFoldDB" id="A0AAW9PVY6"/>
<dbReference type="RefSeq" id="WP_330483395.1">
    <property type="nucleotide sequence ID" value="NZ_JAZBJZ010000029.1"/>
</dbReference>
<protein>
    <recommendedName>
        <fullName evidence="3">Isopropylmalate/homocitrate/citramalate synthases</fullName>
    </recommendedName>
</protein>
<evidence type="ECO:0000313" key="2">
    <source>
        <dbReference type="Proteomes" id="UP001333818"/>
    </source>
</evidence>
<dbReference type="Proteomes" id="UP001333818">
    <property type="component" value="Unassembled WGS sequence"/>
</dbReference>
<name>A0AAW9PVY6_9CYAN</name>
<gene>
    <name evidence="1" type="ORF">V2H45_09435</name>
</gene>
<keyword evidence="2" id="KW-1185">Reference proteome</keyword>
<dbReference type="InterPro" id="IPR055643">
    <property type="entry name" value="DUF7219"/>
</dbReference>